<dbReference type="EMBL" id="ML993922">
    <property type="protein sequence ID" value="KAF2202858.1"/>
    <property type="molecule type" value="Genomic_DNA"/>
</dbReference>
<proteinExistence type="predicted"/>
<comment type="caution">
    <text evidence="1">The sequence shown here is derived from an EMBL/GenBank/DDBJ whole genome shotgun (WGS) entry which is preliminary data.</text>
</comment>
<name>A0A9P4JUM8_9PLEO</name>
<protein>
    <submittedName>
        <fullName evidence="1">Uncharacterized protein</fullName>
    </submittedName>
</protein>
<evidence type="ECO:0000313" key="1">
    <source>
        <dbReference type="EMBL" id="KAF2202858.1"/>
    </source>
</evidence>
<gene>
    <name evidence="1" type="ORF">GQ43DRAFT_297528</name>
</gene>
<dbReference type="OrthoDB" id="2830640at2759"/>
<accession>A0A9P4JUM8</accession>
<keyword evidence="2" id="KW-1185">Reference proteome</keyword>
<organism evidence="1 2">
    <name type="scientific">Delitschia confertaspora ATCC 74209</name>
    <dbReference type="NCBI Taxonomy" id="1513339"/>
    <lineage>
        <taxon>Eukaryota</taxon>
        <taxon>Fungi</taxon>
        <taxon>Dikarya</taxon>
        <taxon>Ascomycota</taxon>
        <taxon>Pezizomycotina</taxon>
        <taxon>Dothideomycetes</taxon>
        <taxon>Pleosporomycetidae</taxon>
        <taxon>Pleosporales</taxon>
        <taxon>Delitschiaceae</taxon>
        <taxon>Delitschia</taxon>
    </lineage>
</organism>
<dbReference type="AlphaFoldDB" id="A0A9P4JUM8"/>
<evidence type="ECO:0000313" key="2">
    <source>
        <dbReference type="Proteomes" id="UP000799536"/>
    </source>
</evidence>
<sequence>MTFCSRLESCRDSVPNVVEKPSSGPYSPHVPIIEAIIAIQDYSVWSERDVVRNVEGVSALRLGQRPGLFILKSAGCWNGSLAVLDSSCRSVKPCDDNTTHHTLCHAFLYVFTPFPSTIL</sequence>
<reference evidence="1" key="1">
    <citation type="journal article" date="2020" name="Stud. Mycol.">
        <title>101 Dothideomycetes genomes: a test case for predicting lifestyles and emergence of pathogens.</title>
        <authorList>
            <person name="Haridas S."/>
            <person name="Albert R."/>
            <person name="Binder M."/>
            <person name="Bloem J."/>
            <person name="Labutti K."/>
            <person name="Salamov A."/>
            <person name="Andreopoulos B."/>
            <person name="Baker S."/>
            <person name="Barry K."/>
            <person name="Bills G."/>
            <person name="Bluhm B."/>
            <person name="Cannon C."/>
            <person name="Castanera R."/>
            <person name="Culley D."/>
            <person name="Daum C."/>
            <person name="Ezra D."/>
            <person name="Gonzalez J."/>
            <person name="Henrissat B."/>
            <person name="Kuo A."/>
            <person name="Liang C."/>
            <person name="Lipzen A."/>
            <person name="Lutzoni F."/>
            <person name="Magnuson J."/>
            <person name="Mondo S."/>
            <person name="Nolan M."/>
            <person name="Ohm R."/>
            <person name="Pangilinan J."/>
            <person name="Park H.-J."/>
            <person name="Ramirez L."/>
            <person name="Alfaro M."/>
            <person name="Sun H."/>
            <person name="Tritt A."/>
            <person name="Yoshinaga Y."/>
            <person name="Zwiers L.-H."/>
            <person name="Turgeon B."/>
            <person name="Goodwin S."/>
            <person name="Spatafora J."/>
            <person name="Crous P."/>
            <person name="Grigoriev I."/>
        </authorList>
    </citation>
    <scope>NUCLEOTIDE SEQUENCE</scope>
    <source>
        <strain evidence="1">ATCC 74209</strain>
    </source>
</reference>
<dbReference type="Proteomes" id="UP000799536">
    <property type="component" value="Unassembled WGS sequence"/>
</dbReference>